<proteinExistence type="predicted"/>
<evidence type="ECO:0000313" key="2">
    <source>
        <dbReference type="Proteomes" id="UP001224661"/>
    </source>
</evidence>
<comment type="caution">
    <text evidence="1">The sequence shown here is derived from an EMBL/GenBank/DDBJ whole genome shotgun (WGS) entry which is preliminary data.</text>
</comment>
<gene>
    <name evidence="1" type="ORF">QIS99_24825</name>
</gene>
<keyword evidence="2" id="KW-1185">Reference proteome</keyword>
<dbReference type="Proteomes" id="UP001224661">
    <property type="component" value="Unassembled WGS sequence"/>
</dbReference>
<reference evidence="1 2" key="1">
    <citation type="submission" date="2023-05" db="EMBL/GenBank/DDBJ databases">
        <title>Draft genome sequence of Streptomyces sp. B-S-A8 isolated from a cave soil in Thailand.</title>
        <authorList>
            <person name="Chamroensaksri N."/>
            <person name="Muangham S."/>
        </authorList>
    </citation>
    <scope>NUCLEOTIDE SEQUENCE [LARGE SCALE GENOMIC DNA]</scope>
    <source>
        <strain evidence="1 2">B-S-A8</strain>
    </source>
</reference>
<protein>
    <recommendedName>
        <fullName evidence="3">Mucin</fullName>
    </recommendedName>
</protein>
<evidence type="ECO:0000313" key="1">
    <source>
        <dbReference type="EMBL" id="MDI3389395.1"/>
    </source>
</evidence>
<dbReference type="RefSeq" id="WP_282515859.1">
    <property type="nucleotide sequence ID" value="NZ_JASCIR010000027.1"/>
</dbReference>
<accession>A0ABT6RY95</accession>
<evidence type="ECO:0008006" key="3">
    <source>
        <dbReference type="Google" id="ProtNLM"/>
    </source>
</evidence>
<organism evidence="1 2">
    <name type="scientific">Streptomyces solicavernae</name>
    <dbReference type="NCBI Taxonomy" id="3043614"/>
    <lineage>
        <taxon>Bacteria</taxon>
        <taxon>Bacillati</taxon>
        <taxon>Actinomycetota</taxon>
        <taxon>Actinomycetes</taxon>
        <taxon>Kitasatosporales</taxon>
        <taxon>Streptomycetaceae</taxon>
        <taxon>Streptomyces</taxon>
    </lineage>
</organism>
<dbReference type="EMBL" id="JASCIR010000027">
    <property type="protein sequence ID" value="MDI3389395.1"/>
    <property type="molecule type" value="Genomic_DNA"/>
</dbReference>
<name>A0ABT6RY95_9ACTN</name>
<sequence>MSTVLEPRTVSTGTRDPRELLNAVQPQVKHLTINVFDSGMTLWDREIALLLRDNEMVRDMAERILGNAVMYMLTSIERPDWHLGVGKLVDKGVHQIYLDTPVLFAFFATYNSGEFKHHAPFIQRRRDGIVLRTADMLRANGFEPDGELWAVDGAECSPCDNMVPDSH</sequence>